<dbReference type="RefSeq" id="XP_028469273.1">
    <property type="nucleotide sequence ID" value="XM_028606621.1"/>
</dbReference>
<evidence type="ECO:0000313" key="2">
    <source>
        <dbReference type="Proteomes" id="UP000272025"/>
    </source>
</evidence>
<organism evidence="1 2">
    <name type="scientific">Sodiomyces alkalinus (strain CBS 110278 / VKM F-3762 / F11)</name>
    <name type="common">Alkaliphilic filamentous fungus</name>
    <dbReference type="NCBI Taxonomy" id="1314773"/>
    <lineage>
        <taxon>Eukaryota</taxon>
        <taxon>Fungi</taxon>
        <taxon>Dikarya</taxon>
        <taxon>Ascomycota</taxon>
        <taxon>Pezizomycotina</taxon>
        <taxon>Sordariomycetes</taxon>
        <taxon>Hypocreomycetidae</taxon>
        <taxon>Glomerellales</taxon>
        <taxon>Plectosphaerellaceae</taxon>
        <taxon>Sodiomyces</taxon>
    </lineage>
</organism>
<reference evidence="1 2" key="1">
    <citation type="journal article" date="2018" name="Mol. Ecol.">
        <title>The obligate alkalophilic soda-lake fungus Sodiomyces alkalinus has shifted to a protein diet.</title>
        <authorList>
            <person name="Grum-Grzhimaylo A.A."/>
            <person name="Falkoski D.L."/>
            <person name="van den Heuvel J."/>
            <person name="Valero-Jimenez C.A."/>
            <person name="Min B."/>
            <person name="Choi I.G."/>
            <person name="Lipzen A."/>
            <person name="Daum C.G."/>
            <person name="Aanen D.K."/>
            <person name="Tsang A."/>
            <person name="Henrissat B."/>
            <person name="Bilanenko E.N."/>
            <person name="de Vries R.P."/>
            <person name="van Kan J.A.L."/>
            <person name="Grigoriev I.V."/>
            <person name="Debets A.J.M."/>
        </authorList>
    </citation>
    <scope>NUCLEOTIDE SEQUENCE [LARGE SCALE GENOMIC DNA]</scope>
    <source>
        <strain evidence="1 2">F11</strain>
    </source>
</reference>
<sequence length="204" mass="23182">MLRLAGPWSATMKIEFLSTRATPCVAGGAHRPPAPYGAAHLQGGEEARDPEEHCWKESYYGLWLTVHHAEFRDQVLQSFTISFTYQPPFPTPSFSDLSPSSHLPIFPSHHLIISSSFHLFNTRQLASQLVCCICSIFIANSERQFLIIFLLCSFQPSQPNRGKRVILTDRLATLLLFQPPYAYRRTLDNLLFQHHIIGPSHHDL</sequence>
<proteinExistence type="predicted"/>
<dbReference type="GeneID" id="39575099"/>
<gene>
    <name evidence="1" type="ORF">SODALDRAFT_120178</name>
</gene>
<protein>
    <submittedName>
        <fullName evidence="1">Uncharacterized protein</fullName>
    </submittedName>
</protein>
<name>A0A3N2Q435_SODAK</name>
<evidence type="ECO:0000313" key="1">
    <source>
        <dbReference type="EMBL" id="ROT41467.1"/>
    </source>
</evidence>
<dbReference type="AlphaFoldDB" id="A0A3N2Q435"/>
<dbReference type="EMBL" id="ML119052">
    <property type="protein sequence ID" value="ROT41467.1"/>
    <property type="molecule type" value="Genomic_DNA"/>
</dbReference>
<dbReference type="Proteomes" id="UP000272025">
    <property type="component" value="Unassembled WGS sequence"/>
</dbReference>
<accession>A0A3N2Q435</accession>
<keyword evidence="2" id="KW-1185">Reference proteome</keyword>